<dbReference type="InterPro" id="IPR040826">
    <property type="entry name" value="HEPN_LA2681"/>
</dbReference>
<reference evidence="3" key="3">
    <citation type="submission" date="2023-08" db="EMBL/GenBank/DDBJ databases">
        <title>Complete genome sequence of Xanthomonas indica.</title>
        <authorList>
            <person name="Patil P.B."/>
            <person name="Rana R."/>
        </authorList>
    </citation>
    <scope>NUCLEOTIDE SEQUENCE</scope>
    <source>
        <strain evidence="3">PPL560</strain>
    </source>
</reference>
<evidence type="ECO:0000313" key="3">
    <source>
        <dbReference type="EMBL" id="XCI79288.1"/>
    </source>
</evidence>
<protein>
    <submittedName>
        <fullName evidence="3">LA2681 family HEPN domain-containing protein</fullName>
    </submittedName>
</protein>
<keyword evidence="4" id="KW-1185">Reference proteome</keyword>
<reference evidence="2" key="2">
    <citation type="submission" date="2022-01" db="EMBL/GenBank/DDBJ databases">
        <authorList>
            <person name="Rana R."/>
            <person name="Patil P.B."/>
        </authorList>
    </citation>
    <scope>NUCLEOTIDE SEQUENCE</scope>
    <source>
        <strain evidence="2">PPL560</strain>
    </source>
</reference>
<dbReference type="Proteomes" id="UP001430647">
    <property type="component" value="Unassembled WGS sequence"/>
</dbReference>
<dbReference type="EMBL" id="JAKJPQ010000003">
    <property type="protein sequence ID" value="MCI2260791.1"/>
    <property type="molecule type" value="Genomic_DNA"/>
</dbReference>
<feature type="domain" description="LA2681-like HEPN" evidence="1">
    <location>
        <begin position="279"/>
        <end position="483"/>
    </location>
</feature>
<dbReference type="Pfam" id="PF18733">
    <property type="entry name" value="HEPN_LA2681"/>
    <property type="match status" value="1"/>
</dbReference>
<evidence type="ECO:0000313" key="2">
    <source>
        <dbReference type="EMBL" id="MCI2260791.1"/>
    </source>
</evidence>
<dbReference type="RefSeq" id="WP_242158844.1">
    <property type="nucleotide sequence ID" value="NZ_CP131914.1"/>
</dbReference>
<dbReference type="KEGG" id="xin:Q7W82_13440"/>
<dbReference type="AlphaFoldDB" id="A0AAU8I1J4"/>
<accession>A0AAU8I1J4</accession>
<dbReference type="Gene3D" id="1.25.40.10">
    <property type="entry name" value="Tetratricopeptide repeat domain"/>
    <property type="match status" value="1"/>
</dbReference>
<dbReference type="InterPro" id="IPR011990">
    <property type="entry name" value="TPR-like_helical_dom_sf"/>
</dbReference>
<gene>
    <name evidence="2" type="ORF">L3V74_04475</name>
    <name evidence="3" type="ORF">Q7W82_13440</name>
</gene>
<proteinExistence type="predicted"/>
<evidence type="ECO:0000313" key="4">
    <source>
        <dbReference type="Proteomes" id="UP001430647"/>
    </source>
</evidence>
<reference evidence="2 4" key="1">
    <citation type="journal article" date="2022" name="Curr. Microbiol.">
        <title>Xanthomonas indica sp. nov., a Novel Member of Non-Pathogenic Xanthomonas Community from Healthy Rice Seeds.</title>
        <authorList>
            <person name="Rana R."/>
            <person name="Madhavan V.N."/>
            <person name="Saroha T."/>
            <person name="Bansal K."/>
            <person name="Kaur A."/>
            <person name="Sonti R.V."/>
            <person name="Patel H.K."/>
            <person name="Patil P.B."/>
        </authorList>
    </citation>
    <scope>NUCLEOTIDE SEQUENCE [LARGE SCALE GENOMIC DNA]</scope>
    <source>
        <strain evidence="2 4">PPL560</strain>
    </source>
</reference>
<sequence length="508" mass="57545">MEEDCTQGHLDAESWELYAELVDLASDACNEDELTRLITLGAQVAAASTGWAICWVLYCIANAWSALYSIHRYPDHVLSWQQPELANQLFYLRSALQHEAAAELPKARRAQIRINLANAYNSAGRIIDALDEWRSALQDRPGIAMAFGSRGKGLLYYGRHLYDHGHALWLLDEARRNLTAAVMIGVGRDEATYPEAISHFASELAQLQAFLTGCGYPDVLDQSIMHDFSLGDSERERGYRRWCLDHRLFLNPMNDAFTTPIAAHDPLGLPDHMATGVGITYLAFFNQMKQEYAYARWCLYAGSTSEDVHCADREVMLTMNGDSARYSIALEQVKTSFRAAYSVLDKVAYFINHRWALGVPETRVDYATIWTQGKGPQKGQIWPQLEASQNLWLQALYRLSLDIHNSDDQAVAAPDARDIRILRNHLEHKFVKVVDAKAGPHTPDILKDHLAYELDSQELDSKALRMLRTARSALIYLSLALHRSETLRERNESVLSFEMATFEDENKF</sequence>
<name>A0AAU8I1J4_9XANT</name>
<dbReference type="EMBL" id="CP131914">
    <property type="protein sequence ID" value="XCI79288.1"/>
    <property type="molecule type" value="Genomic_DNA"/>
</dbReference>
<organism evidence="3">
    <name type="scientific">Xanthomonas indica</name>
    <dbReference type="NCBI Taxonomy" id="2912242"/>
    <lineage>
        <taxon>Bacteria</taxon>
        <taxon>Pseudomonadati</taxon>
        <taxon>Pseudomonadota</taxon>
        <taxon>Gammaproteobacteria</taxon>
        <taxon>Lysobacterales</taxon>
        <taxon>Lysobacteraceae</taxon>
        <taxon>Xanthomonas</taxon>
    </lineage>
</organism>
<evidence type="ECO:0000259" key="1">
    <source>
        <dbReference type="Pfam" id="PF18733"/>
    </source>
</evidence>